<evidence type="ECO:0000313" key="3">
    <source>
        <dbReference type="EMBL" id="ONU81187.1"/>
    </source>
</evidence>
<dbReference type="EMBL" id="MUTJ01000108">
    <property type="protein sequence ID" value="ONU74192.1"/>
    <property type="molecule type" value="Genomic_DNA"/>
</dbReference>
<feature type="compositionally biased region" description="Basic and acidic residues" evidence="1">
    <location>
        <begin position="65"/>
        <end position="74"/>
    </location>
</feature>
<evidence type="ECO:0000256" key="1">
    <source>
        <dbReference type="SAM" id="MobiDB-lite"/>
    </source>
</evidence>
<comment type="caution">
    <text evidence="3">The sequence shown here is derived from an EMBL/GenBank/DDBJ whole genome shotgun (WGS) entry which is preliminary data.</text>
</comment>
<accession>A0A1V2W0W3</accession>
<name>A0A1V2W0W3_9BURK</name>
<sequence length="74" mass="8319">MSPSEKCAARQARTIRYGDERARDAVARTPAGVPQQGRATGTRRPVAAHRAATSTHRPNGRRWRVPFDFHRLRA</sequence>
<feature type="region of interest" description="Disordered" evidence="1">
    <location>
        <begin position="24"/>
        <end position="74"/>
    </location>
</feature>
<evidence type="ECO:0000313" key="2">
    <source>
        <dbReference type="EMBL" id="ONU74192.1"/>
    </source>
</evidence>
<dbReference type="Proteomes" id="UP000188543">
    <property type="component" value="Unassembled WGS sequence"/>
</dbReference>
<reference evidence="3 4" key="1">
    <citation type="submission" date="2016-08" db="EMBL/GenBank/DDBJ databases">
        <authorList>
            <person name="Seilhamer J.J."/>
        </authorList>
    </citation>
    <scope>NUCLEOTIDE SEQUENCE [LARGE SCALE GENOMIC DNA]</scope>
    <source>
        <strain evidence="3 4">VC14762</strain>
    </source>
</reference>
<dbReference type="OrthoDB" id="9866726at2"/>
<proteinExistence type="predicted"/>
<gene>
    <name evidence="3" type="ORF">A8E72_23175</name>
    <name evidence="2" type="ORF">A8E72_37945</name>
</gene>
<evidence type="ECO:0000313" key="4">
    <source>
        <dbReference type="Proteomes" id="UP000188543"/>
    </source>
</evidence>
<protein>
    <submittedName>
        <fullName evidence="3">Uncharacterized protein</fullName>
    </submittedName>
</protein>
<dbReference type="AlphaFoldDB" id="A0A1V2W0W3"/>
<organism evidence="3 4">
    <name type="scientific">Burkholderia cenocepacia</name>
    <dbReference type="NCBI Taxonomy" id="95486"/>
    <lineage>
        <taxon>Bacteria</taxon>
        <taxon>Pseudomonadati</taxon>
        <taxon>Pseudomonadota</taxon>
        <taxon>Betaproteobacteria</taxon>
        <taxon>Burkholderiales</taxon>
        <taxon>Burkholderiaceae</taxon>
        <taxon>Burkholderia</taxon>
        <taxon>Burkholderia cepacia complex</taxon>
    </lineage>
</organism>
<dbReference type="EMBL" id="MUTJ01000074">
    <property type="protein sequence ID" value="ONU81187.1"/>
    <property type="molecule type" value="Genomic_DNA"/>
</dbReference>